<dbReference type="InterPro" id="IPR043504">
    <property type="entry name" value="Peptidase_S1_PA_chymotrypsin"/>
</dbReference>
<dbReference type="GO" id="GO:0004252">
    <property type="term" value="F:serine-type endopeptidase activity"/>
    <property type="evidence" value="ECO:0007669"/>
    <property type="project" value="InterPro"/>
</dbReference>
<dbReference type="PANTHER" id="PTHR24252:SF7">
    <property type="entry name" value="HYALIN"/>
    <property type="match status" value="1"/>
</dbReference>
<keyword evidence="1 6" id="KW-0645">Protease</keyword>
<dbReference type="Pfam" id="PF00431">
    <property type="entry name" value="CUB"/>
    <property type="match status" value="1"/>
</dbReference>
<evidence type="ECO:0000259" key="8">
    <source>
        <dbReference type="PROSITE" id="PS01180"/>
    </source>
</evidence>
<dbReference type="PROSITE" id="PS01180">
    <property type="entry name" value="CUB"/>
    <property type="match status" value="1"/>
</dbReference>
<keyword evidence="3 6" id="KW-0720">Serine protease</keyword>
<dbReference type="InterPro" id="IPR001314">
    <property type="entry name" value="Peptidase_S1A"/>
</dbReference>
<dbReference type="SUPFAM" id="SSF49854">
    <property type="entry name" value="Spermadhesin, CUB domain"/>
    <property type="match status" value="2"/>
</dbReference>
<evidence type="ECO:0000256" key="6">
    <source>
        <dbReference type="RuleBase" id="RU363034"/>
    </source>
</evidence>
<dbReference type="CDD" id="cd00190">
    <property type="entry name" value="Tryp_SPc"/>
    <property type="match status" value="1"/>
</dbReference>
<dbReference type="InterPro" id="IPR035914">
    <property type="entry name" value="Sperma_CUB_dom_sf"/>
</dbReference>
<keyword evidence="7" id="KW-0732">Signal</keyword>
<dbReference type="OrthoDB" id="10020456at2759"/>
<dbReference type="SUPFAM" id="SSF50494">
    <property type="entry name" value="Trypsin-like serine proteases"/>
    <property type="match status" value="1"/>
</dbReference>
<dbReference type="Proteomes" id="UP000283509">
    <property type="component" value="Unassembled WGS sequence"/>
</dbReference>
<dbReference type="FunFam" id="2.40.10.10:FF:000006">
    <property type="entry name" value="Serine proteinase stubble"/>
    <property type="match status" value="1"/>
</dbReference>
<dbReference type="PANTHER" id="PTHR24252">
    <property type="entry name" value="ACROSIN-RELATED"/>
    <property type="match status" value="1"/>
</dbReference>
<accession>A0A3R7STR0</accession>
<dbReference type="Gene3D" id="2.40.10.10">
    <property type="entry name" value="Trypsin-like serine proteases"/>
    <property type="match status" value="1"/>
</dbReference>
<dbReference type="EMBL" id="QCYY01001868">
    <property type="protein sequence ID" value="ROT74645.1"/>
    <property type="molecule type" value="Genomic_DNA"/>
</dbReference>
<evidence type="ECO:0000313" key="11">
    <source>
        <dbReference type="Proteomes" id="UP000283509"/>
    </source>
</evidence>
<dbReference type="InterPro" id="IPR018114">
    <property type="entry name" value="TRYPSIN_HIS"/>
</dbReference>
<dbReference type="InterPro" id="IPR001254">
    <property type="entry name" value="Trypsin_dom"/>
</dbReference>
<keyword evidence="11" id="KW-1185">Reference proteome</keyword>
<feature type="domain" description="CUB" evidence="8">
    <location>
        <begin position="29"/>
        <end position="136"/>
    </location>
</feature>
<dbReference type="InterPro" id="IPR009003">
    <property type="entry name" value="Peptidase_S1_PA"/>
</dbReference>
<keyword evidence="2 6" id="KW-0378">Hydrolase</keyword>
<dbReference type="InterPro" id="IPR000859">
    <property type="entry name" value="CUB_dom"/>
</dbReference>
<reference evidence="10 11" key="2">
    <citation type="submission" date="2019-01" db="EMBL/GenBank/DDBJ databases">
        <title>The decoding of complex shrimp genome reveals the adaptation for benthos swimmer, frequently molting mechanism and breeding impact on genome.</title>
        <authorList>
            <person name="Sun Y."/>
            <person name="Gao Y."/>
            <person name="Yu Y."/>
        </authorList>
    </citation>
    <scope>NUCLEOTIDE SEQUENCE [LARGE SCALE GENOMIC DNA]</scope>
    <source>
        <tissue evidence="10">Muscle</tissue>
    </source>
</reference>
<proteinExistence type="predicted"/>
<dbReference type="PROSITE" id="PS00134">
    <property type="entry name" value="TRYPSIN_HIS"/>
    <property type="match status" value="1"/>
</dbReference>
<organism evidence="10 11">
    <name type="scientific">Penaeus vannamei</name>
    <name type="common">Whiteleg shrimp</name>
    <name type="synonym">Litopenaeus vannamei</name>
    <dbReference type="NCBI Taxonomy" id="6689"/>
    <lineage>
        <taxon>Eukaryota</taxon>
        <taxon>Metazoa</taxon>
        <taxon>Ecdysozoa</taxon>
        <taxon>Arthropoda</taxon>
        <taxon>Crustacea</taxon>
        <taxon>Multicrustacea</taxon>
        <taxon>Malacostraca</taxon>
        <taxon>Eumalacostraca</taxon>
        <taxon>Eucarida</taxon>
        <taxon>Decapoda</taxon>
        <taxon>Dendrobranchiata</taxon>
        <taxon>Penaeoidea</taxon>
        <taxon>Penaeidae</taxon>
        <taxon>Penaeus</taxon>
    </lineage>
</organism>
<dbReference type="SMART" id="SM00042">
    <property type="entry name" value="CUB"/>
    <property type="match status" value="1"/>
</dbReference>
<sequence length="527" mass="57073">MGLSLWVAAACALAVYNKQVTAMEDFQPCSSEAETVLQAGESVSIQSPNYPEPYPDNHQCGWIIRSARPNNQLYLDCTRFRLQGPSKRGCLDYLSVNGEQYCGRKKPSASGSELVLEFKSNRRRAKAGFSCSVSFSPPREVEGCTEMSEPILVGFGEAVTFSSPDYTEYPNVTRFCWEFQQATTGIQLSLSCTHFQLRRPNKRNRCRDSFIVKGHGKYCGTEAPNITSDSESLSVKVVAKREGREPSFSCVVVGELPSSTEAPLPTLSPVMSSPAPPTEVCGLKYETDTRIVGGVAADANEYPWQVGLVSAGSPDQVFCGGSVIASQWVLTAAHCAEGIQGRESQYRVLVGAHDLRSQAPSQQLLGVIATIVHPDYDYGEADNDIALLRVKTIEFSARVGPVCLPQPSTSYEGRSATVTGWGTLSSGGDTSDVLMEVRVPTLSERECKESYQGYITANMFCAGLPDGGKDSCQGDSGGPMVAPRQDDPQRYEQIGVVSWGIGCAEPGNPGVYTIVANYITWIQAEMQ</sequence>
<evidence type="ECO:0000256" key="2">
    <source>
        <dbReference type="ARBA" id="ARBA00022801"/>
    </source>
</evidence>
<dbReference type="PRINTS" id="PR00722">
    <property type="entry name" value="CHYMOTRYPSIN"/>
</dbReference>
<name>A0A3R7STR0_PENVA</name>
<protein>
    <submittedName>
        <fullName evidence="10">CUB-serine protease</fullName>
    </submittedName>
</protein>
<feature type="domain" description="Peptidase S1" evidence="9">
    <location>
        <begin position="291"/>
        <end position="527"/>
    </location>
</feature>
<dbReference type="CDD" id="cd00041">
    <property type="entry name" value="CUB"/>
    <property type="match status" value="1"/>
</dbReference>
<evidence type="ECO:0000256" key="7">
    <source>
        <dbReference type="SAM" id="SignalP"/>
    </source>
</evidence>
<dbReference type="PROSITE" id="PS50240">
    <property type="entry name" value="TRYPSIN_DOM"/>
    <property type="match status" value="1"/>
</dbReference>
<dbReference type="SMART" id="SM00020">
    <property type="entry name" value="Tryp_SPc"/>
    <property type="match status" value="1"/>
</dbReference>
<feature type="signal peptide" evidence="7">
    <location>
        <begin position="1"/>
        <end position="22"/>
    </location>
</feature>
<dbReference type="InterPro" id="IPR033116">
    <property type="entry name" value="TRYPSIN_SER"/>
</dbReference>
<comment type="caution">
    <text evidence="10">The sequence shown here is derived from an EMBL/GenBank/DDBJ whole genome shotgun (WGS) entry which is preliminary data.</text>
</comment>
<dbReference type="Pfam" id="PF00089">
    <property type="entry name" value="Trypsin"/>
    <property type="match status" value="1"/>
</dbReference>
<evidence type="ECO:0000256" key="3">
    <source>
        <dbReference type="ARBA" id="ARBA00022825"/>
    </source>
</evidence>
<reference evidence="10 11" key="1">
    <citation type="submission" date="2018-04" db="EMBL/GenBank/DDBJ databases">
        <authorList>
            <person name="Zhang X."/>
            <person name="Yuan J."/>
            <person name="Li F."/>
            <person name="Xiang J."/>
        </authorList>
    </citation>
    <scope>NUCLEOTIDE SEQUENCE [LARGE SCALE GENOMIC DNA]</scope>
    <source>
        <tissue evidence="10">Muscle</tissue>
    </source>
</reference>
<gene>
    <name evidence="10" type="ORF">C7M84_006852</name>
</gene>
<dbReference type="Gene3D" id="2.60.120.290">
    <property type="entry name" value="Spermadhesin, CUB domain"/>
    <property type="match status" value="2"/>
</dbReference>
<dbReference type="PROSITE" id="PS00135">
    <property type="entry name" value="TRYPSIN_SER"/>
    <property type="match status" value="1"/>
</dbReference>
<evidence type="ECO:0000256" key="1">
    <source>
        <dbReference type="ARBA" id="ARBA00022670"/>
    </source>
</evidence>
<evidence type="ECO:0000256" key="4">
    <source>
        <dbReference type="ARBA" id="ARBA00023157"/>
    </source>
</evidence>
<comment type="caution">
    <text evidence="5">Lacks conserved residue(s) required for the propagation of feature annotation.</text>
</comment>
<keyword evidence="4" id="KW-1015">Disulfide bond</keyword>
<evidence type="ECO:0000259" key="9">
    <source>
        <dbReference type="PROSITE" id="PS50240"/>
    </source>
</evidence>
<evidence type="ECO:0000256" key="5">
    <source>
        <dbReference type="PROSITE-ProRule" id="PRU00059"/>
    </source>
</evidence>
<dbReference type="GO" id="GO:0006508">
    <property type="term" value="P:proteolysis"/>
    <property type="evidence" value="ECO:0007669"/>
    <property type="project" value="UniProtKB-KW"/>
</dbReference>
<evidence type="ECO:0000313" key="10">
    <source>
        <dbReference type="EMBL" id="ROT74645.1"/>
    </source>
</evidence>
<dbReference type="AlphaFoldDB" id="A0A3R7STR0"/>
<feature type="chain" id="PRO_5018680222" evidence="7">
    <location>
        <begin position="23"/>
        <end position="527"/>
    </location>
</feature>